<dbReference type="InterPro" id="IPR036852">
    <property type="entry name" value="Peptidase_S8/S53_dom_sf"/>
</dbReference>
<keyword evidence="4 11" id="KW-0732">Signal</keyword>
<dbReference type="PROSITE" id="PS00136">
    <property type="entry name" value="SUBTILASE_ASP"/>
    <property type="match status" value="1"/>
</dbReference>
<dbReference type="CDD" id="cd07474">
    <property type="entry name" value="Peptidases_S8_subtilisin_Vpr-like"/>
    <property type="match status" value="1"/>
</dbReference>
<keyword evidence="6 8" id="KW-0720">Serine protease</keyword>
<feature type="domain" description="Peptidase S8/S53" evidence="12">
    <location>
        <begin position="206"/>
        <end position="677"/>
    </location>
</feature>
<dbReference type="GO" id="GO:0005975">
    <property type="term" value="P:carbohydrate metabolic process"/>
    <property type="evidence" value="ECO:0007669"/>
    <property type="project" value="UniProtKB-ARBA"/>
</dbReference>
<dbReference type="SUPFAM" id="SSF52743">
    <property type="entry name" value="Subtilisin-like"/>
    <property type="match status" value="1"/>
</dbReference>
<dbReference type="Pfam" id="PF00082">
    <property type="entry name" value="Peptidase_S8"/>
    <property type="match status" value="1"/>
</dbReference>
<feature type="region of interest" description="Disordered" evidence="10">
    <location>
        <begin position="34"/>
        <end position="53"/>
    </location>
</feature>
<evidence type="ECO:0000256" key="6">
    <source>
        <dbReference type="ARBA" id="ARBA00022825"/>
    </source>
</evidence>
<evidence type="ECO:0000256" key="8">
    <source>
        <dbReference type="PROSITE-ProRule" id="PRU01240"/>
    </source>
</evidence>
<dbReference type="AlphaFoldDB" id="A0A849A6J0"/>
<dbReference type="GO" id="GO:0004252">
    <property type="term" value="F:serine-type endopeptidase activity"/>
    <property type="evidence" value="ECO:0007669"/>
    <property type="project" value="UniProtKB-UniRule"/>
</dbReference>
<evidence type="ECO:0000259" key="13">
    <source>
        <dbReference type="Pfam" id="PF02225"/>
    </source>
</evidence>
<evidence type="ECO:0000259" key="12">
    <source>
        <dbReference type="Pfam" id="PF00082"/>
    </source>
</evidence>
<dbReference type="InterPro" id="IPR000209">
    <property type="entry name" value="Peptidase_S8/S53_dom"/>
</dbReference>
<dbReference type="InterPro" id="IPR003137">
    <property type="entry name" value="PA_domain"/>
</dbReference>
<protein>
    <submittedName>
        <fullName evidence="14">S8 family serine peptidase</fullName>
    </submittedName>
</protein>
<accession>A0A849A6J0</accession>
<dbReference type="Pfam" id="PF02225">
    <property type="entry name" value="PA"/>
    <property type="match status" value="1"/>
</dbReference>
<feature type="active site" description="Charge relay system" evidence="7 8">
    <location>
        <position position="215"/>
    </location>
</feature>
<dbReference type="InterPro" id="IPR015500">
    <property type="entry name" value="Peptidase_S8_subtilisin-rel"/>
</dbReference>
<dbReference type="Proteomes" id="UP000562984">
    <property type="component" value="Unassembled WGS sequence"/>
</dbReference>
<keyword evidence="2" id="KW-0134">Cell wall</keyword>
<organism evidence="14 15">
    <name type="scientific">Nakamurella aerolata</name>
    <dbReference type="NCBI Taxonomy" id="1656892"/>
    <lineage>
        <taxon>Bacteria</taxon>
        <taxon>Bacillati</taxon>
        <taxon>Actinomycetota</taxon>
        <taxon>Actinomycetes</taxon>
        <taxon>Nakamurellales</taxon>
        <taxon>Nakamurellaceae</taxon>
        <taxon>Nakamurella</taxon>
    </lineage>
</organism>
<dbReference type="Gene3D" id="2.60.40.10">
    <property type="entry name" value="Immunoglobulins"/>
    <property type="match status" value="1"/>
</dbReference>
<dbReference type="PANTHER" id="PTHR43806">
    <property type="entry name" value="PEPTIDASE S8"/>
    <property type="match status" value="1"/>
</dbReference>
<dbReference type="PRINTS" id="PR00723">
    <property type="entry name" value="SUBTILISIN"/>
</dbReference>
<keyword evidence="3 8" id="KW-0645">Protease</keyword>
<reference evidence="14 15" key="1">
    <citation type="submission" date="2020-05" db="EMBL/GenBank/DDBJ databases">
        <title>Nakamurella sp. DB0629 isolated from air conditioner.</title>
        <authorList>
            <person name="Kim D.H."/>
            <person name="Kim D.-U."/>
        </authorList>
    </citation>
    <scope>NUCLEOTIDE SEQUENCE [LARGE SCALE GENOMIC DNA]</scope>
    <source>
        <strain evidence="14 15">DB0629</strain>
    </source>
</reference>
<evidence type="ECO:0000256" key="4">
    <source>
        <dbReference type="ARBA" id="ARBA00022729"/>
    </source>
</evidence>
<name>A0A849A6J0_9ACTN</name>
<evidence type="ECO:0000256" key="11">
    <source>
        <dbReference type="SAM" id="SignalP"/>
    </source>
</evidence>
<evidence type="ECO:0000313" key="14">
    <source>
        <dbReference type="EMBL" id="NNG36594.1"/>
    </source>
</evidence>
<dbReference type="InterPro" id="IPR013783">
    <property type="entry name" value="Ig-like_fold"/>
</dbReference>
<feature type="active site" description="Charge relay system" evidence="7 8">
    <location>
        <position position="637"/>
    </location>
</feature>
<dbReference type="PROSITE" id="PS00138">
    <property type="entry name" value="SUBTILASE_SER"/>
    <property type="match status" value="1"/>
</dbReference>
<keyword evidence="5 8" id="KW-0378">Hydrolase</keyword>
<dbReference type="PROSITE" id="PS51892">
    <property type="entry name" value="SUBTILASE"/>
    <property type="match status" value="1"/>
</dbReference>
<feature type="domain" description="PA" evidence="13">
    <location>
        <begin position="468"/>
        <end position="552"/>
    </location>
</feature>
<sequence>MSPGRHPTLRRTLAAASAVALVSGLVLAPSASAAPAAPDQGYQPAQKAPTKTGYSVPAAGAKIASTLQDLRKDASKTAAVYVQFAGDGAVAAAPEDPQSKEKVKASAAQKASAKTRRAAIKKTADNIVGVGRKAAGRSAAAIKPLYTTVNSLPGVAVTANAAAIDAIAARPDVVKVSRIVSKKPNNAGAAQFTKVLNAWQSTGLLGDGVRVGIIDTGIDYTHADFGGPGTTAAFEKAQANSAGPWTPNEKVVGGYDFAGDDYNADPSSPSYQPVPKPDPNPLDCQGHGSHVAGTVAGYGVNADGSTFKGDYSALNADALYKMKVGPGMAPAAKLYGLRVFGCGGSTDLTGAALDWSLDPNGDGDFSDHLDIVNLSLGSDFGPEDDPDNALIDVLAENGVLPVLAMGNAGDNTDAGGTPGNAVRSLAVASVVDPYIRADALKATAPANLAKNYAGQMSVAYPWASKPPVSGTVVNIPGANADGCDPLSAADKARVAGKVAWLEWDDNDATRRCGSAGRSNNVAAAGAIGAIFTSQLDVFGAGITGSATIPVFQLYRDGTEALRPAMEAGTLQVTFDGSLEGSIAKVNSAIGDMPSSFTSRGPHNSINPIKPDVAAPGDTIVSAAVGTGDAGASNSGTSMATPHTAGIAALVKQRNPGWTTEQLKADIMNTAAHDVFDQQGQKGNKYGPARVGAGRVDALNAVNNTVLAYSAGRAGAVSASFGVVMVPANKKSVTKTQKVTVENTARTGATMKVSYDPVVQTPGVNYSVSPASLYLPPRGKATVTVTMSVTTAQLAHTIDPTMSVTQTNPLTGMDEARQYVTDASGRILLSQAGKDALRVPVYGVAKPYSTTKATKGQMGRQKVIQLNGKGFNDGYTSLVSALELGATSPKLPTCTGTQTSGCTTARFDGAGDIKEVGAGVSKGATGVSDGFLWFGVSAYQDWVNVGHITLPYVDIDTNGDGRPEFEVYAQAMQNASGDQLDLIEAITVDLRTGRALSVTPINFNYGDVDTGAFDSNVILLPIDPAVIGITAQTKDFPMTYTTGVYSAWTGEDIDTVGPVAFNPLKPAVSFEAPLYIDEGKSAIPYTMGYNAPRKTSVLVLHLNGKPGARSEVITVK</sequence>
<dbReference type="InterPro" id="IPR023827">
    <property type="entry name" value="Peptidase_S8_Asp-AS"/>
</dbReference>
<comment type="caution">
    <text evidence="14">The sequence shown here is derived from an EMBL/GenBank/DDBJ whole genome shotgun (WGS) entry which is preliminary data.</text>
</comment>
<evidence type="ECO:0000256" key="3">
    <source>
        <dbReference type="ARBA" id="ARBA00022670"/>
    </source>
</evidence>
<comment type="similarity">
    <text evidence="1 8 9">Belongs to the peptidase S8 family.</text>
</comment>
<dbReference type="PROSITE" id="PS00137">
    <property type="entry name" value="SUBTILASE_HIS"/>
    <property type="match status" value="1"/>
</dbReference>
<keyword evidence="2" id="KW-0964">Secreted</keyword>
<evidence type="ECO:0000256" key="9">
    <source>
        <dbReference type="RuleBase" id="RU003355"/>
    </source>
</evidence>
<dbReference type="PANTHER" id="PTHR43806:SF11">
    <property type="entry name" value="CEREVISIN-RELATED"/>
    <property type="match status" value="1"/>
</dbReference>
<dbReference type="RefSeq" id="WP_171200287.1">
    <property type="nucleotide sequence ID" value="NZ_JABEND010000007.1"/>
</dbReference>
<gene>
    <name evidence="14" type="ORF">HKD39_12920</name>
</gene>
<feature type="chain" id="PRO_5032860409" evidence="11">
    <location>
        <begin position="34"/>
        <end position="1115"/>
    </location>
</feature>
<evidence type="ECO:0000256" key="1">
    <source>
        <dbReference type="ARBA" id="ARBA00011073"/>
    </source>
</evidence>
<dbReference type="Gene3D" id="3.40.50.200">
    <property type="entry name" value="Peptidase S8/S53 domain"/>
    <property type="match status" value="2"/>
</dbReference>
<evidence type="ECO:0000313" key="15">
    <source>
        <dbReference type="Proteomes" id="UP000562984"/>
    </source>
</evidence>
<feature type="active site" description="Charge relay system" evidence="7 8">
    <location>
        <position position="287"/>
    </location>
</feature>
<keyword evidence="15" id="KW-1185">Reference proteome</keyword>
<proteinExistence type="inferred from homology"/>
<evidence type="ECO:0000256" key="2">
    <source>
        <dbReference type="ARBA" id="ARBA00022512"/>
    </source>
</evidence>
<dbReference type="InterPro" id="IPR050131">
    <property type="entry name" value="Peptidase_S8_subtilisin-like"/>
</dbReference>
<evidence type="ECO:0000256" key="7">
    <source>
        <dbReference type="PIRSR" id="PIRSR615500-1"/>
    </source>
</evidence>
<feature type="signal peptide" evidence="11">
    <location>
        <begin position="1"/>
        <end position="33"/>
    </location>
</feature>
<dbReference type="GO" id="GO:0006508">
    <property type="term" value="P:proteolysis"/>
    <property type="evidence" value="ECO:0007669"/>
    <property type="project" value="UniProtKB-KW"/>
</dbReference>
<dbReference type="InterPro" id="IPR022398">
    <property type="entry name" value="Peptidase_S8_His-AS"/>
</dbReference>
<dbReference type="EMBL" id="JABEND010000007">
    <property type="protein sequence ID" value="NNG36594.1"/>
    <property type="molecule type" value="Genomic_DNA"/>
</dbReference>
<evidence type="ECO:0000256" key="10">
    <source>
        <dbReference type="SAM" id="MobiDB-lite"/>
    </source>
</evidence>
<dbReference type="InterPro" id="IPR023828">
    <property type="entry name" value="Peptidase_S8_Ser-AS"/>
</dbReference>
<dbReference type="InterPro" id="IPR034213">
    <property type="entry name" value="S8_Vpr-like"/>
</dbReference>
<evidence type="ECO:0000256" key="5">
    <source>
        <dbReference type="ARBA" id="ARBA00022801"/>
    </source>
</evidence>